<organism evidence="5">
    <name type="scientific">mine drainage metagenome</name>
    <dbReference type="NCBI Taxonomy" id="410659"/>
    <lineage>
        <taxon>unclassified sequences</taxon>
        <taxon>metagenomes</taxon>
        <taxon>ecological metagenomes</taxon>
    </lineage>
</organism>
<comment type="caution">
    <text evidence="5">The sequence shown here is derived from an EMBL/GenBank/DDBJ whole genome shotgun (WGS) entry which is preliminary data.</text>
</comment>
<dbReference type="Gene3D" id="3.40.190.10">
    <property type="entry name" value="Periplasmic binding protein-like II"/>
    <property type="match status" value="2"/>
</dbReference>
<dbReference type="GO" id="GO:0000976">
    <property type="term" value="F:transcription cis-regulatory region binding"/>
    <property type="evidence" value="ECO:0007669"/>
    <property type="project" value="TreeGrafter"/>
</dbReference>
<comment type="similarity">
    <text evidence="1">Belongs to the LysR transcriptional regulatory family.</text>
</comment>
<dbReference type="Pfam" id="PF03466">
    <property type="entry name" value="LysR_substrate"/>
    <property type="match status" value="1"/>
</dbReference>
<dbReference type="SUPFAM" id="SSF53850">
    <property type="entry name" value="Periplasmic binding protein-like II"/>
    <property type="match status" value="1"/>
</dbReference>
<evidence type="ECO:0000259" key="4">
    <source>
        <dbReference type="Pfam" id="PF03466"/>
    </source>
</evidence>
<sequence length="233" mass="24479">MFLTEARGVLARAAAAELVLDELGGLKRGTLRVVSSQTIAAYWLPPILARLRARHPTLGIELTISNTAQAAARVHDGDADLGIVEGAVDNPALTQWPLGEDRLVIVQSVPFDGDDLGAAWLQQARWVKREPGSGTQSSFDEALRKIGVDAASLDVALVLPSNESIRSAVEAGAGIAALSNLVVASSIAAGKLYALPLTLSPRLFYGLLHKERFRSKAADALLGLIAQISSSAA</sequence>
<protein>
    <submittedName>
        <fullName evidence="5">HTH-type transcriptional regulator CysL</fullName>
    </submittedName>
</protein>
<gene>
    <name evidence="5" type="primary">cysL_9</name>
    <name evidence="5" type="ORF">GALL_496860</name>
</gene>
<keyword evidence="3" id="KW-0804">Transcription</keyword>
<dbReference type="PANTHER" id="PTHR30126">
    <property type="entry name" value="HTH-TYPE TRANSCRIPTIONAL REGULATOR"/>
    <property type="match status" value="1"/>
</dbReference>
<evidence type="ECO:0000313" key="5">
    <source>
        <dbReference type="EMBL" id="OIQ68717.1"/>
    </source>
</evidence>
<evidence type="ECO:0000256" key="2">
    <source>
        <dbReference type="ARBA" id="ARBA00023015"/>
    </source>
</evidence>
<keyword evidence="2" id="KW-0805">Transcription regulation</keyword>
<feature type="domain" description="LysR substrate-binding" evidence="4">
    <location>
        <begin position="25"/>
        <end position="226"/>
    </location>
</feature>
<dbReference type="EMBL" id="MLJW01005145">
    <property type="protein sequence ID" value="OIQ68717.1"/>
    <property type="molecule type" value="Genomic_DNA"/>
</dbReference>
<dbReference type="InterPro" id="IPR005119">
    <property type="entry name" value="LysR_subst-bd"/>
</dbReference>
<dbReference type="AlphaFoldDB" id="A0A1J5PYL1"/>
<dbReference type="GO" id="GO:0006355">
    <property type="term" value="P:regulation of DNA-templated transcription"/>
    <property type="evidence" value="ECO:0007669"/>
    <property type="project" value="TreeGrafter"/>
</dbReference>
<accession>A0A1J5PYL1</accession>
<dbReference type="PANTHER" id="PTHR30126:SF39">
    <property type="entry name" value="HTH-TYPE TRANSCRIPTIONAL REGULATOR CYSL"/>
    <property type="match status" value="1"/>
</dbReference>
<reference evidence="5" key="1">
    <citation type="submission" date="2016-10" db="EMBL/GenBank/DDBJ databases">
        <title>Sequence of Gallionella enrichment culture.</title>
        <authorList>
            <person name="Poehlein A."/>
            <person name="Muehling M."/>
            <person name="Daniel R."/>
        </authorList>
    </citation>
    <scope>NUCLEOTIDE SEQUENCE</scope>
</reference>
<proteinExistence type="inferred from homology"/>
<evidence type="ECO:0000256" key="1">
    <source>
        <dbReference type="ARBA" id="ARBA00009437"/>
    </source>
</evidence>
<name>A0A1J5PYL1_9ZZZZ</name>
<evidence type="ECO:0000256" key="3">
    <source>
        <dbReference type="ARBA" id="ARBA00023163"/>
    </source>
</evidence>